<dbReference type="GO" id="GO:0007411">
    <property type="term" value="P:axon guidance"/>
    <property type="evidence" value="ECO:0007669"/>
    <property type="project" value="TreeGrafter"/>
</dbReference>
<evidence type="ECO:0000313" key="9">
    <source>
        <dbReference type="EnsemblMetazoa" id="CJA16713b.1"/>
    </source>
</evidence>
<dbReference type="GO" id="GO:0030335">
    <property type="term" value="P:positive regulation of cell migration"/>
    <property type="evidence" value="ECO:0007669"/>
    <property type="project" value="TreeGrafter"/>
</dbReference>
<dbReference type="PANTHER" id="PTHR11036">
    <property type="entry name" value="SEMAPHORIN"/>
    <property type="match status" value="1"/>
</dbReference>
<evidence type="ECO:0000256" key="3">
    <source>
        <dbReference type="ARBA" id="ARBA00023180"/>
    </source>
</evidence>
<dbReference type="InterPro" id="IPR015943">
    <property type="entry name" value="WD40/YVTN_repeat-like_dom_sf"/>
</dbReference>
<organism evidence="9 10">
    <name type="scientific">Caenorhabditis japonica</name>
    <dbReference type="NCBI Taxonomy" id="281687"/>
    <lineage>
        <taxon>Eukaryota</taxon>
        <taxon>Metazoa</taxon>
        <taxon>Ecdysozoa</taxon>
        <taxon>Nematoda</taxon>
        <taxon>Chromadorea</taxon>
        <taxon>Rhabditida</taxon>
        <taxon>Rhabditina</taxon>
        <taxon>Rhabditomorpha</taxon>
        <taxon>Rhabditoidea</taxon>
        <taxon>Rhabditidae</taxon>
        <taxon>Peloderinae</taxon>
        <taxon>Caenorhabditis</taxon>
    </lineage>
</organism>
<feature type="region of interest" description="Disordered" evidence="5">
    <location>
        <begin position="667"/>
        <end position="686"/>
    </location>
</feature>
<dbReference type="InterPro" id="IPR001627">
    <property type="entry name" value="Semap_dom"/>
</dbReference>
<evidence type="ECO:0000256" key="6">
    <source>
        <dbReference type="SAM" id="Phobius"/>
    </source>
</evidence>
<proteinExistence type="predicted"/>
<accession>A0A8R1E299</accession>
<feature type="transmembrane region" description="Helical" evidence="6">
    <location>
        <begin position="610"/>
        <end position="634"/>
    </location>
</feature>
<evidence type="ECO:0000256" key="2">
    <source>
        <dbReference type="ARBA" id="ARBA00023157"/>
    </source>
</evidence>
<evidence type="ECO:0000256" key="1">
    <source>
        <dbReference type="ARBA" id="ARBA00022902"/>
    </source>
</evidence>
<dbReference type="Proteomes" id="UP000005237">
    <property type="component" value="Unassembled WGS sequence"/>
</dbReference>
<protein>
    <submittedName>
        <fullName evidence="9">Sema domain-containing protein</fullName>
    </submittedName>
</protein>
<feature type="compositionally biased region" description="Low complexity" evidence="5">
    <location>
        <begin position="669"/>
        <end position="680"/>
    </location>
</feature>
<evidence type="ECO:0000256" key="4">
    <source>
        <dbReference type="PROSITE-ProRule" id="PRU00352"/>
    </source>
</evidence>
<keyword evidence="6" id="KW-0472">Membrane</keyword>
<keyword evidence="6" id="KW-0812">Transmembrane</keyword>
<keyword evidence="6" id="KW-1133">Transmembrane helix</keyword>
<dbReference type="SUPFAM" id="SSF101912">
    <property type="entry name" value="Sema domain"/>
    <property type="match status" value="1"/>
</dbReference>
<evidence type="ECO:0000256" key="5">
    <source>
        <dbReference type="SAM" id="MobiDB-lite"/>
    </source>
</evidence>
<evidence type="ECO:0000259" key="8">
    <source>
        <dbReference type="PROSITE" id="PS51004"/>
    </source>
</evidence>
<evidence type="ECO:0000313" key="10">
    <source>
        <dbReference type="Proteomes" id="UP000005237"/>
    </source>
</evidence>
<keyword evidence="10" id="KW-1185">Reference proteome</keyword>
<dbReference type="GO" id="GO:0005886">
    <property type="term" value="C:plasma membrane"/>
    <property type="evidence" value="ECO:0007669"/>
    <property type="project" value="TreeGrafter"/>
</dbReference>
<dbReference type="GO" id="GO:0030215">
    <property type="term" value="F:semaphorin receptor binding"/>
    <property type="evidence" value="ECO:0007669"/>
    <property type="project" value="InterPro"/>
</dbReference>
<dbReference type="GO" id="GO:0045499">
    <property type="term" value="F:chemorepellent activity"/>
    <property type="evidence" value="ECO:0007669"/>
    <property type="project" value="TreeGrafter"/>
</dbReference>
<keyword evidence="1" id="KW-0524">Neurogenesis</keyword>
<dbReference type="SMART" id="SM00630">
    <property type="entry name" value="Sema"/>
    <property type="match status" value="1"/>
</dbReference>
<dbReference type="Gene3D" id="2.130.10.10">
    <property type="entry name" value="YVTN repeat-like/Quinoprotein amine dehydrogenase"/>
    <property type="match status" value="1"/>
</dbReference>
<dbReference type="GO" id="GO:0071526">
    <property type="term" value="P:semaphorin-plexin signaling pathway"/>
    <property type="evidence" value="ECO:0007669"/>
    <property type="project" value="TreeGrafter"/>
</dbReference>
<dbReference type="SMART" id="SM00423">
    <property type="entry name" value="PSI"/>
    <property type="match status" value="1"/>
</dbReference>
<evidence type="ECO:0000256" key="7">
    <source>
        <dbReference type="SAM" id="SignalP"/>
    </source>
</evidence>
<dbReference type="PANTHER" id="PTHR11036:SF92">
    <property type="entry name" value="SEMA DOMAIN-CONTAINING PROTEIN"/>
    <property type="match status" value="1"/>
</dbReference>
<feature type="domain" description="Sema" evidence="8">
    <location>
        <begin position="62"/>
        <end position="509"/>
    </location>
</feature>
<dbReference type="EnsemblMetazoa" id="CJA16713b.1">
    <property type="protein sequence ID" value="CJA16713b.1"/>
    <property type="gene ID" value="WBGene00135917"/>
</dbReference>
<dbReference type="InterPro" id="IPR027231">
    <property type="entry name" value="Semaphorin"/>
</dbReference>
<dbReference type="InterPro" id="IPR036352">
    <property type="entry name" value="Semap_dom_sf"/>
</dbReference>
<dbReference type="PROSITE" id="PS51004">
    <property type="entry name" value="SEMA"/>
    <property type="match status" value="1"/>
</dbReference>
<reference evidence="9" key="2">
    <citation type="submission" date="2022-06" db="UniProtKB">
        <authorList>
            <consortium name="EnsemblMetazoa"/>
        </authorList>
    </citation>
    <scope>IDENTIFICATION</scope>
    <source>
        <strain evidence="9">DF5081</strain>
    </source>
</reference>
<feature type="signal peptide" evidence="7">
    <location>
        <begin position="1"/>
        <end position="15"/>
    </location>
</feature>
<keyword evidence="3" id="KW-0325">Glycoprotein</keyword>
<dbReference type="InterPro" id="IPR016201">
    <property type="entry name" value="PSI"/>
</dbReference>
<dbReference type="SUPFAM" id="SSF103575">
    <property type="entry name" value="Plexin repeat"/>
    <property type="match status" value="1"/>
</dbReference>
<dbReference type="Pfam" id="PF01403">
    <property type="entry name" value="Sema"/>
    <property type="match status" value="1"/>
</dbReference>
<name>A0A8R1E299_CAEJA</name>
<reference evidence="10" key="1">
    <citation type="submission" date="2010-08" db="EMBL/GenBank/DDBJ databases">
        <authorList>
            <consortium name="Caenorhabditis japonica Sequencing Consortium"/>
            <person name="Wilson R.K."/>
        </authorList>
    </citation>
    <scope>NUCLEOTIDE SEQUENCE [LARGE SCALE GENOMIC DNA]</scope>
    <source>
        <strain evidence="10">DF5081</strain>
    </source>
</reference>
<comment type="caution">
    <text evidence="4">Lacks conserved residue(s) required for the propagation of feature annotation.</text>
</comment>
<dbReference type="AlphaFoldDB" id="A0A8R1E299"/>
<keyword evidence="7" id="KW-0732">Signal</keyword>
<sequence>MLIFLLIFALSPSYASSFFQADTNVSRVDVTRCEFLEFCVGGSAVISSDAYILPIILLINAKLNKSHGDSNQNASRLEGHHFTRTISFGANEKLVVLHRFADEFILLGGRNHVYNISVGSMSEINRYEWSPSDEARSNCAAISQTPVTCENYIRTYFELTNGTFILCGTHGLQPTCAEFRRGNEQPLRLISAVGMSPIDADSTSPFIRSADNIITVNVAELSSSEPLLVRRNVIKMWKGIENDVILRTPRGLSSFEQATFLSMHKVKKEVLFFFSESPMETEGCGLHKVARVGRVCEDDPGGRLSYSKEWSSYAKARLECSIEEDNTDTFYFNQFSGVSESQESFYGAFRSQLAGIGASAICKFNKEHISKSIASGFKENDHDSEQCARANELEELSKLRLKPLIKQKISANPIYIFHGKDRFVNVLAQEDVSGLSDNHLFDILYISTNLGNILKVVVPKNGTGRHAITLKTIPPINSKIVEMKLYGAEKNGDQSLIVVTDQNVLKIPTATCHLAQNCGECLAHGDPHCAWADGAQCIDIRVDTWKTASQDSGTCDVVGFEKNKPVVLAPLKTREEPPKVPLCLCETKKSIPCSTEVIQKEIILANHHELWKFIAVFALGLLVGSIFNYCYFFISRRKKRTAKTAQHLLTTDDSLEQLLVRFDGKLAPSTSSRSSSSMTRPIATSSTGSRLPIDAFTTSSIADEMFSSTLSSTANNNRLNSVSMHSSIRTYC</sequence>
<keyword evidence="2" id="KW-1015">Disulfide bond</keyword>
<feature type="chain" id="PRO_5035776711" evidence="7">
    <location>
        <begin position="16"/>
        <end position="732"/>
    </location>
</feature>